<dbReference type="PANTHER" id="PTHR23028:SF53">
    <property type="entry name" value="ACYL_TRANSF_3 DOMAIN-CONTAINING PROTEIN"/>
    <property type="match status" value="1"/>
</dbReference>
<evidence type="ECO:0000313" key="3">
    <source>
        <dbReference type="EMBL" id="MFN2974927.1"/>
    </source>
</evidence>
<organism evidence="3 4">
    <name type="scientific">Terriglobus aquaticus</name>
    <dbReference type="NCBI Taxonomy" id="940139"/>
    <lineage>
        <taxon>Bacteria</taxon>
        <taxon>Pseudomonadati</taxon>
        <taxon>Acidobacteriota</taxon>
        <taxon>Terriglobia</taxon>
        <taxon>Terriglobales</taxon>
        <taxon>Acidobacteriaceae</taxon>
        <taxon>Terriglobus</taxon>
    </lineage>
</organism>
<name>A0ABW9KH67_9BACT</name>
<dbReference type="Pfam" id="PF01757">
    <property type="entry name" value="Acyl_transf_3"/>
    <property type="match status" value="1"/>
</dbReference>
<dbReference type="PANTHER" id="PTHR23028">
    <property type="entry name" value="ACETYLTRANSFERASE"/>
    <property type="match status" value="1"/>
</dbReference>
<feature type="transmembrane region" description="Helical" evidence="1">
    <location>
        <begin position="84"/>
        <end position="102"/>
    </location>
</feature>
<dbReference type="RefSeq" id="WP_263413526.1">
    <property type="nucleotide sequence ID" value="NZ_BAABBH010000001.1"/>
</dbReference>
<evidence type="ECO:0000259" key="2">
    <source>
        <dbReference type="Pfam" id="PF01757"/>
    </source>
</evidence>
<dbReference type="EC" id="2.3.-.-" evidence="3"/>
<comment type="caution">
    <text evidence="3">The sequence shown here is derived from an EMBL/GenBank/DDBJ whole genome shotgun (WGS) entry which is preliminary data.</text>
</comment>
<feature type="transmembrane region" description="Helical" evidence="1">
    <location>
        <begin position="185"/>
        <end position="207"/>
    </location>
</feature>
<dbReference type="EMBL" id="JBJYXY010000001">
    <property type="protein sequence ID" value="MFN2974927.1"/>
    <property type="molecule type" value="Genomic_DNA"/>
</dbReference>
<feature type="transmembrane region" description="Helical" evidence="1">
    <location>
        <begin position="160"/>
        <end position="179"/>
    </location>
</feature>
<dbReference type="GO" id="GO:0016746">
    <property type="term" value="F:acyltransferase activity"/>
    <property type="evidence" value="ECO:0007669"/>
    <property type="project" value="UniProtKB-KW"/>
</dbReference>
<gene>
    <name evidence="3" type="ORF">ACK2TP_04060</name>
</gene>
<feature type="transmembrane region" description="Helical" evidence="1">
    <location>
        <begin position="122"/>
        <end position="139"/>
    </location>
</feature>
<accession>A0ABW9KH67</accession>
<keyword evidence="1" id="KW-0812">Transmembrane</keyword>
<feature type="transmembrane region" description="Helical" evidence="1">
    <location>
        <begin position="219"/>
        <end position="240"/>
    </location>
</feature>
<keyword evidence="1" id="KW-0472">Membrane</keyword>
<keyword evidence="4" id="KW-1185">Reference proteome</keyword>
<feature type="domain" description="Acyltransferase 3" evidence="2">
    <location>
        <begin position="23"/>
        <end position="237"/>
    </location>
</feature>
<proteinExistence type="predicted"/>
<dbReference type="InterPro" id="IPR002656">
    <property type="entry name" value="Acyl_transf_3_dom"/>
</dbReference>
<evidence type="ECO:0000313" key="4">
    <source>
        <dbReference type="Proteomes" id="UP001634747"/>
    </source>
</evidence>
<keyword evidence="3" id="KW-0808">Transferase</keyword>
<keyword evidence="1" id="KW-1133">Transmembrane helix</keyword>
<reference evidence="3 4" key="1">
    <citation type="submission" date="2024-12" db="EMBL/GenBank/DDBJ databases">
        <authorList>
            <person name="Lee Y."/>
        </authorList>
    </citation>
    <scope>NUCLEOTIDE SEQUENCE [LARGE SCALE GENOMIC DNA]</scope>
    <source>
        <strain evidence="3 4">03SUJ4</strain>
    </source>
</reference>
<sequence length="245" mass="27585">MSSSPAITSTGPTPIRKGEAHVYALDGLRGVAILMVFFHHHRLFSHGWTGVDIFFVLSGYLITSGLRTARHEPHFWKRFYVKRAARILPPLLLALLVCEVFYRPVHSKFAFYVFTLGDYASASARFAIPSILVLWSLAVEEHFYLLQPFAIRYLSRRSCAVLFVIVLACEPILRAIFSSEHNAPYIYFFTPFRLDGLSAGALLALLLENQTAKMHVQRFASYYGIAVAAIALGLSIRFPVLSITR</sequence>
<keyword evidence="3" id="KW-0012">Acyltransferase</keyword>
<dbReference type="InterPro" id="IPR050879">
    <property type="entry name" value="Acyltransferase_3"/>
</dbReference>
<feature type="transmembrane region" description="Helical" evidence="1">
    <location>
        <begin position="44"/>
        <end position="63"/>
    </location>
</feature>
<evidence type="ECO:0000256" key="1">
    <source>
        <dbReference type="SAM" id="Phobius"/>
    </source>
</evidence>
<protein>
    <submittedName>
        <fullName evidence="3">Acyltransferase family protein</fullName>
        <ecNumber evidence="3">2.3.-.-</ecNumber>
    </submittedName>
</protein>
<dbReference type="Proteomes" id="UP001634747">
    <property type="component" value="Unassembled WGS sequence"/>
</dbReference>